<sequence length="228" mass="26387">MSTQNKISPEQLNQCIQITETMYNKPSCFIFRAPVDPVRDQVPNYFDVIKDPQDLGTILERLQNKEYSSIQSWKHDMDLVWDNAKAFNGPFSIVSSIAVCMKGRFEKIYQNTFMTPKEWNNRINELFSKLNVVMKAAPGKLKNEFEGKKFSGPMTRNELQKLAEAASSLTDISDVLQMEQLLNIYGVNIDFKKDDCFVVLKNLPKEALQALQSFVKDRYRALRKHYPD</sequence>
<dbReference type="PROSITE" id="PS50014">
    <property type="entry name" value="BROMODOMAIN_2"/>
    <property type="match status" value="1"/>
</dbReference>
<dbReference type="Gene3D" id="1.20.920.10">
    <property type="entry name" value="Bromodomain-like"/>
    <property type="match status" value="1"/>
</dbReference>
<evidence type="ECO:0000256" key="1">
    <source>
        <dbReference type="ARBA" id="ARBA00023117"/>
    </source>
</evidence>
<evidence type="ECO:0000259" key="3">
    <source>
        <dbReference type="PROSITE" id="PS50014"/>
    </source>
</evidence>
<organism evidence="4 5">
    <name type="scientific">Tritrichomonas musculus</name>
    <dbReference type="NCBI Taxonomy" id="1915356"/>
    <lineage>
        <taxon>Eukaryota</taxon>
        <taxon>Metamonada</taxon>
        <taxon>Parabasalia</taxon>
        <taxon>Tritrichomonadida</taxon>
        <taxon>Tritrichomonadidae</taxon>
        <taxon>Tritrichomonas</taxon>
    </lineage>
</organism>
<gene>
    <name evidence="4" type="ORF">M9Y10_012544</name>
</gene>
<dbReference type="SUPFAM" id="SSF47370">
    <property type="entry name" value="Bromodomain"/>
    <property type="match status" value="1"/>
</dbReference>
<proteinExistence type="predicted"/>
<feature type="domain" description="Bromo" evidence="3">
    <location>
        <begin position="23"/>
        <end position="95"/>
    </location>
</feature>
<dbReference type="Proteomes" id="UP001470230">
    <property type="component" value="Unassembled WGS sequence"/>
</dbReference>
<dbReference type="InterPro" id="IPR036427">
    <property type="entry name" value="Bromodomain-like_sf"/>
</dbReference>
<accession>A0ABR2ICR2</accession>
<dbReference type="Pfam" id="PF00439">
    <property type="entry name" value="Bromodomain"/>
    <property type="match status" value="1"/>
</dbReference>
<protein>
    <recommendedName>
        <fullName evidence="3">Bromo domain-containing protein</fullName>
    </recommendedName>
</protein>
<dbReference type="PRINTS" id="PR00503">
    <property type="entry name" value="BROMODOMAIN"/>
</dbReference>
<dbReference type="SMART" id="SM00297">
    <property type="entry name" value="BROMO"/>
    <property type="match status" value="1"/>
</dbReference>
<comment type="caution">
    <text evidence="4">The sequence shown here is derived from an EMBL/GenBank/DDBJ whole genome shotgun (WGS) entry which is preliminary data.</text>
</comment>
<reference evidence="4 5" key="1">
    <citation type="submission" date="2024-04" db="EMBL/GenBank/DDBJ databases">
        <title>Tritrichomonas musculus Genome.</title>
        <authorList>
            <person name="Alves-Ferreira E."/>
            <person name="Grigg M."/>
            <person name="Lorenzi H."/>
            <person name="Galac M."/>
        </authorList>
    </citation>
    <scope>NUCLEOTIDE SEQUENCE [LARGE SCALE GENOMIC DNA]</scope>
    <source>
        <strain evidence="4 5">EAF2021</strain>
    </source>
</reference>
<evidence type="ECO:0000313" key="4">
    <source>
        <dbReference type="EMBL" id="KAK8860852.1"/>
    </source>
</evidence>
<name>A0ABR2ICR2_9EUKA</name>
<evidence type="ECO:0000313" key="5">
    <source>
        <dbReference type="Proteomes" id="UP001470230"/>
    </source>
</evidence>
<dbReference type="EMBL" id="JAPFFF010000018">
    <property type="protein sequence ID" value="KAK8860852.1"/>
    <property type="molecule type" value="Genomic_DNA"/>
</dbReference>
<evidence type="ECO:0000256" key="2">
    <source>
        <dbReference type="PROSITE-ProRule" id="PRU00035"/>
    </source>
</evidence>
<keyword evidence="1 2" id="KW-0103">Bromodomain</keyword>
<dbReference type="PANTHER" id="PTHR45926">
    <property type="entry name" value="OSJNBA0053K19.4 PROTEIN"/>
    <property type="match status" value="1"/>
</dbReference>
<keyword evidence="5" id="KW-1185">Reference proteome</keyword>
<dbReference type="InterPro" id="IPR001487">
    <property type="entry name" value="Bromodomain"/>
</dbReference>